<organism evidence="2 3">
    <name type="scientific">Candidatus Dechloromonas phosphorivorans</name>
    <dbReference type="NCBI Taxonomy" id="2899244"/>
    <lineage>
        <taxon>Bacteria</taxon>
        <taxon>Pseudomonadati</taxon>
        <taxon>Pseudomonadota</taxon>
        <taxon>Betaproteobacteria</taxon>
        <taxon>Rhodocyclales</taxon>
        <taxon>Azonexaceae</taxon>
        <taxon>Dechloromonas</taxon>
    </lineage>
</organism>
<dbReference type="AlphaFoldDB" id="A0A9D7LLG7"/>
<comment type="caution">
    <text evidence="2">The sequence shown here is derived from an EMBL/GenBank/DDBJ whole genome shotgun (WGS) entry which is preliminary data.</text>
</comment>
<gene>
    <name evidence="2" type="ORF">IPN75_02065</name>
</gene>
<evidence type="ECO:0000313" key="2">
    <source>
        <dbReference type="EMBL" id="MBK8889239.1"/>
    </source>
</evidence>
<proteinExistence type="predicted"/>
<reference evidence="2" key="1">
    <citation type="submission" date="2020-10" db="EMBL/GenBank/DDBJ databases">
        <title>Connecting structure to function with the recovery of over 1000 high-quality activated sludge metagenome-assembled genomes encoding full-length rRNA genes using long-read sequencing.</title>
        <authorList>
            <person name="Singleton C.M."/>
            <person name="Petriglieri F."/>
            <person name="Kristensen J.M."/>
            <person name="Kirkegaard R.H."/>
            <person name="Michaelsen T.Y."/>
            <person name="Andersen M.H."/>
            <person name="Karst S.M."/>
            <person name="Dueholm M.S."/>
            <person name="Nielsen P.H."/>
            <person name="Albertsen M."/>
        </authorList>
    </citation>
    <scope>NUCLEOTIDE SEQUENCE</scope>
    <source>
        <strain evidence="2">OdNE_18-Q3-R46-58_BAT3C.305</strain>
    </source>
</reference>
<name>A0A9D7LLG7_9RHOO</name>
<dbReference type="Gene3D" id="2.60.120.380">
    <property type="match status" value="1"/>
</dbReference>
<sequence length="249" mass="26645">MDRVFATIAAALLLLQPVAAATGSADPERRSERVHFAKGATSTVIKGQVKGYHYVDYQVRAGAGQTLSVEMKTGNASSYFNILPPGSGDVAMFIGSTSGNGFSGVLPTDGDYSIRVYLMRNAARRNESARFTLALGISGQALAATPAAEDALIPGTPFHASAKVVCTVPFAPKVKECDAFVIRRGFDGTATVEVRWGEGVKRRILFVRHEVVAADSTETPVFERRRDFTIVRFGGDERFEIPEALVAGG</sequence>
<feature type="signal peptide" evidence="1">
    <location>
        <begin position="1"/>
        <end position="21"/>
    </location>
</feature>
<dbReference type="EMBL" id="JADKBR010000001">
    <property type="protein sequence ID" value="MBK8889239.1"/>
    <property type="molecule type" value="Genomic_DNA"/>
</dbReference>
<evidence type="ECO:0000313" key="3">
    <source>
        <dbReference type="Proteomes" id="UP000808146"/>
    </source>
</evidence>
<keyword evidence="1" id="KW-0732">Signal</keyword>
<accession>A0A9D7LLG7</accession>
<evidence type="ECO:0000256" key="1">
    <source>
        <dbReference type="SAM" id="SignalP"/>
    </source>
</evidence>
<protein>
    <recommendedName>
        <fullName evidence="4">Inhibitor of g-type lysozyme</fullName>
    </recommendedName>
</protein>
<feature type="chain" id="PRO_5039023074" description="Inhibitor of g-type lysozyme" evidence="1">
    <location>
        <begin position="22"/>
        <end position="249"/>
    </location>
</feature>
<evidence type="ECO:0008006" key="4">
    <source>
        <dbReference type="Google" id="ProtNLM"/>
    </source>
</evidence>
<dbReference type="Proteomes" id="UP000808146">
    <property type="component" value="Unassembled WGS sequence"/>
</dbReference>